<dbReference type="EMBL" id="QJKJ01005200">
    <property type="protein sequence ID" value="RDX91123.1"/>
    <property type="molecule type" value="Genomic_DNA"/>
</dbReference>
<dbReference type="Proteomes" id="UP000257109">
    <property type="component" value="Unassembled WGS sequence"/>
</dbReference>
<comment type="caution">
    <text evidence="1">The sequence shown here is derived from an EMBL/GenBank/DDBJ whole genome shotgun (WGS) entry which is preliminary data.</text>
</comment>
<accession>A0A371GLD9</accession>
<evidence type="ECO:0000313" key="2">
    <source>
        <dbReference type="Proteomes" id="UP000257109"/>
    </source>
</evidence>
<organism evidence="1 2">
    <name type="scientific">Mucuna pruriens</name>
    <name type="common">Velvet bean</name>
    <name type="synonym">Dolichos pruriens</name>
    <dbReference type="NCBI Taxonomy" id="157652"/>
    <lineage>
        <taxon>Eukaryota</taxon>
        <taxon>Viridiplantae</taxon>
        <taxon>Streptophyta</taxon>
        <taxon>Embryophyta</taxon>
        <taxon>Tracheophyta</taxon>
        <taxon>Spermatophyta</taxon>
        <taxon>Magnoliopsida</taxon>
        <taxon>eudicotyledons</taxon>
        <taxon>Gunneridae</taxon>
        <taxon>Pentapetalae</taxon>
        <taxon>rosids</taxon>
        <taxon>fabids</taxon>
        <taxon>Fabales</taxon>
        <taxon>Fabaceae</taxon>
        <taxon>Papilionoideae</taxon>
        <taxon>50 kb inversion clade</taxon>
        <taxon>NPAAA clade</taxon>
        <taxon>indigoferoid/millettioid clade</taxon>
        <taxon>Phaseoleae</taxon>
        <taxon>Mucuna</taxon>
    </lineage>
</organism>
<proteinExistence type="predicted"/>
<evidence type="ECO:0000313" key="1">
    <source>
        <dbReference type="EMBL" id="RDX91123.1"/>
    </source>
</evidence>
<name>A0A371GLD9_MUCPR</name>
<feature type="non-terminal residue" evidence="1">
    <location>
        <position position="158"/>
    </location>
</feature>
<gene>
    <name evidence="1" type="ORF">CR513_26939</name>
</gene>
<protein>
    <recommendedName>
        <fullName evidence="3">RNase H type-1 domain-containing protein</fullName>
    </recommendedName>
</protein>
<sequence length="158" mass="17539">MVRWTVELSGFDISFERRGHAKAQALANYTTKLAPVCEAGRNGSYISMGHNEKGSEAKVTLKGLAGIMIEQSLCFKFKANNNQAKYETLLARMKLANRELNQAASFEKFKLLHVEREQNERVDMLSKLASDESYFAQVISAQAENIPASPALPVKPTS</sequence>
<reference evidence="1" key="1">
    <citation type="submission" date="2018-05" db="EMBL/GenBank/DDBJ databases">
        <title>Draft genome of Mucuna pruriens seed.</title>
        <authorList>
            <person name="Nnadi N.E."/>
            <person name="Vos R."/>
            <person name="Hasami M.H."/>
            <person name="Devisetty U.K."/>
            <person name="Aguiy J.C."/>
        </authorList>
    </citation>
    <scope>NUCLEOTIDE SEQUENCE [LARGE SCALE GENOMIC DNA]</scope>
    <source>
        <strain evidence="1">JCA_2017</strain>
    </source>
</reference>
<evidence type="ECO:0008006" key="3">
    <source>
        <dbReference type="Google" id="ProtNLM"/>
    </source>
</evidence>
<feature type="non-terminal residue" evidence="1">
    <location>
        <position position="1"/>
    </location>
</feature>
<dbReference type="OrthoDB" id="1740909at2759"/>
<keyword evidence="2" id="KW-1185">Reference proteome</keyword>
<dbReference type="AlphaFoldDB" id="A0A371GLD9"/>